<protein>
    <recommendedName>
        <fullName evidence="4">Major facilitator superfamily (MFS) profile domain-containing protein</fullName>
    </recommendedName>
</protein>
<dbReference type="AlphaFoldDB" id="S2W669"/>
<feature type="transmembrane region" description="Helical" evidence="1">
    <location>
        <begin position="41"/>
        <end position="67"/>
    </location>
</feature>
<reference evidence="2 3" key="1">
    <citation type="submission" date="2013-04" db="EMBL/GenBank/DDBJ databases">
        <title>The Genome Sequence of Propionimicrobium lymphophilum ACS-093-V-SCH5.</title>
        <authorList>
            <consortium name="The Broad Institute Genomics Platform"/>
            <person name="Earl A."/>
            <person name="Ward D."/>
            <person name="Feldgarden M."/>
            <person name="Gevers D."/>
            <person name="Saerens B."/>
            <person name="Vaneechoutte M."/>
            <person name="Walker B."/>
            <person name="Young S."/>
            <person name="Zeng Q."/>
            <person name="Gargeya S."/>
            <person name="Fitzgerald M."/>
            <person name="Haas B."/>
            <person name="Abouelleil A."/>
            <person name="Allen A.W."/>
            <person name="Alvarado L."/>
            <person name="Arachchi H.M."/>
            <person name="Berlin A.M."/>
            <person name="Chapman S.B."/>
            <person name="Gainer-Dewar J."/>
            <person name="Goldberg J."/>
            <person name="Griggs A."/>
            <person name="Gujja S."/>
            <person name="Hansen M."/>
            <person name="Howarth C."/>
            <person name="Imamovic A."/>
            <person name="Ireland A."/>
            <person name="Larimer J."/>
            <person name="McCowan C."/>
            <person name="Murphy C."/>
            <person name="Pearson M."/>
            <person name="Poon T.W."/>
            <person name="Priest M."/>
            <person name="Roberts A."/>
            <person name="Saif S."/>
            <person name="Shea T."/>
            <person name="Sisk P."/>
            <person name="Sykes S."/>
            <person name="Wortman J."/>
            <person name="Nusbaum C."/>
            <person name="Birren B."/>
        </authorList>
    </citation>
    <scope>NUCLEOTIDE SEQUENCE [LARGE SCALE GENOMIC DNA]</scope>
    <source>
        <strain evidence="2 3">ACS-093-V-SCH5</strain>
    </source>
</reference>
<dbReference type="Proteomes" id="UP000014417">
    <property type="component" value="Unassembled WGS sequence"/>
</dbReference>
<keyword evidence="1" id="KW-1133">Transmembrane helix</keyword>
<evidence type="ECO:0000313" key="3">
    <source>
        <dbReference type="Proteomes" id="UP000014417"/>
    </source>
</evidence>
<sequence>MKKWRTKSAVVAVIAAWVAPVAALASYLLLVAAYGGVGGAATTLIGLSMAVIAILAQATTLISALLAAAKSRERVRAGAIILATIPLALLVYVAYAFAQTNTASDVFGPLVFIYSGIALLISTLLITLPEHLGTR</sequence>
<keyword evidence="3" id="KW-1185">Reference proteome</keyword>
<evidence type="ECO:0000256" key="1">
    <source>
        <dbReference type="SAM" id="Phobius"/>
    </source>
</evidence>
<organism evidence="2 3">
    <name type="scientific">Propionimicrobium lymphophilum ACS-093-V-SCH5</name>
    <dbReference type="NCBI Taxonomy" id="883161"/>
    <lineage>
        <taxon>Bacteria</taxon>
        <taxon>Bacillati</taxon>
        <taxon>Actinomycetota</taxon>
        <taxon>Actinomycetes</taxon>
        <taxon>Propionibacteriales</taxon>
        <taxon>Propionibacteriaceae</taxon>
        <taxon>Propionimicrobium</taxon>
    </lineage>
</organism>
<accession>S2W669</accession>
<gene>
    <name evidence="2" type="ORF">HMPREF9306_00478</name>
</gene>
<name>S2W669_9ACTN</name>
<feature type="transmembrane region" description="Helical" evidence="1">
    <location>
        <begin position="110"/>
        <end position="128"/>
    </location>
</feature>
<keyword evidence="1" id="KW-0472">Membrane</keyword>
<dbReference type="HOGENOM" id="CLU_1883905_0_0_11"/>
<keyword evidence="1" id="KW-0812">Transmembrane</keyword>
<dbReference type="RefSeq" id="WP_016455328.1">
    <property type="nucleotide sequence ID" value="NZ_KE150269.1"/>
</dbReference>
<evidence type="ECO:0000313" key="2">
    <source>
        <dbReference type="EMBL" id="EPD33720.1"/>
    </source>
</evidence>
<proteinExistence type="predicted"/>
<dbReference type="EMBL" id="AGZR01000004">
    <property type="protein sequence ID" value="EPD33720.1"/>
    <property type="molecule type" value="Genomic_DNA"/>
</dbReference>
<evidence type="ECO:0008006" key="4">
    <source>
        <dbReference type="Google" id="ProtNLM"/>
    </source>
</evidence>
<comment type="caution">
    <text evidence="2">The sequence shown here is derived from an EMBL/GenBank/DDBJ whole genome shotgun (WGS) entry which is preliminary data.</text>
</comment>
<feature type="transmembrane region" description="Helical" evidence="1">
    <location>
        <begin position="79"/>
        <end position="98"/>
    </location>
</feature>